<evidence type="ECO:0000313" key="2">
    <source>
        <dbReference type="EMBL" id="MBI1755917.1"/>
    </source>
</evidence>
<name>A0A931LUG9_FIMGI</name>
<organism evidence="2 3">
    <name type="scientific">Fimbriimonas ginsengisoli</name>
    <dbReference type="NCBI Taxonomy" id="1005039"/>
    <lineage>
        <taxon>Bacteria</taxon>
        <taxon>Bacillati</taxon>
        <taxon>Armatimonadota</taxon>
        <taxon>Fimbriimonadia</taxon>
        <taxon>Fimbriimonadales</taxon>
        <taxon>Fimbriimonadaceae</taxon>
        <taxon>Fimbriimonas</taxon>
    </lineage>
</organism>
<feature type="transmembrane region" description="Helical" evidence="1">
    <location>
        <begin position="285"/>
        <end position="308"/>
    </location>
</feature>
<evidence type="ECO:0000256" key="1">
    <source>
        <dbReference type="SAM" id="Phobius"/>
    </source>
</evidence>
<dbReference type="AlphaFoldDB" id="A0A931LUG9"/>
<dbReference type="Pfam" id="PF13687">
    <property type="entry name" value="DUF4153"/>
    <property type="match status" value="1"/>
</dbReference>
<keyword evidence="1" id="KW-0472">Membrane</keyword>
<dbReference type="Proteomes" id="UP000727962">
    <property type="component" value="Unassembled WGS sequence"/>
</dbReference>
<evidence type="ECO:0000313" key="3">
    <source>
        <dbReference type="Proteomes" id="UP000727962"/>
    </source>
</evidence>
<proteinExistence type="predicted"/>
<feature type="transmembrane region" description="Helical" evidence="1">
    <location>
        <begin position="60"/>
        <end position="78"/>
    </location>
</feature>
<comment type="caution">
    <text evidence="2">The sequence shown here is derived from an EMBL/GenBank/DDBJ whole genome shotgun (WGS) entry which is preliminary data.</text>
</comment>
<keyword evidence="1" id="KW-0812">Transmembrane</keyword>
<feature type="transmembrane region" description="Helical" evidence="1">
    <location>
        <begin position="320"/>
        <end position="342"/>
    </location>
</feature>
<dbReference type="InterPro" id="IPR025291">
    <property type="entry name" value="DUF4153"/>
</dbReference>
<feature type="transmembrane region" description="Helical" evidence="1">
    <location>
        <begin position="152"/>
        <end position="174"/>
    </location>
</feature>
<gene>
    <name evidence="2" type="ORF">HYR64_02285</name>
</gene>
<keyword evidence="1" id="KW-1133">Transmembrane helix</keyword>
<feature type="transmembrane region" description="Helical" evidence="1">
    <location>
        <begin position="354"/>
        <end position="375"/>
    </location>
</feature>
<accession>A0A931LUG9</accession>
<protein>
    <submittedName>
        <fullName evidence="2">DUF4173 domain-containing protein</fullName>
    </submittedName>
</protein>
<sequence>MTARTRIGAAIFLSSLGLGILGDSLFHSASYGLNLPLWTIGLFGGAIALSRWAGKPLGRAATLIATPVLLFALCFFWREAPELKIANGTAIVLLVGAALVRSPQGDFARASILDLTTKALFAWVGLARDFVDLVTKDVPWPGGEGARQRAKAVFRGLILATPLLIVFGLLFASADAVFGKDLGHYLSLEWLDMNSVWTTIFNLAIFAGLAGGLYRRMLMAEPKPDVPVAPPKIIKTIGLTEVAVTLSSLILMFGGFVAVQARAFFGDAAYVRESVGLSYAEYARAGFFELLAVAAIALGVLLGLHAVLERSARNQRVFAGLASGLVALVGVVVVSAMCRLSLYVQEYGLTELRVYSAALILWLAFVFVWLLATVLHGHRQRFAFGALAGACAAIAALNAINPDALIARVNLASAHHPDLEYLQTLSLDASAEIDRGLARLPAADANQLRSALSEKWREETTSDWRSMNVARWRYLHRGPATISRP</sequence>
<dbReference type="EMBL" id="JACOSL010000016">
    <property type="protein sequence ID" value="MBI1755917.1"/>
    <property type="molecule type" value="Genomic_DNA"/>
</dbReference>
<reference evidence="2" key="1">
    <citation type="submission" date="2020-07" db="EMBL/GenBank/DDBJ databases">
        <title>Huge and variable diversity of episymbiotic CPR bacteria and DPANN archaea in groundwater ecosystems.</title>
        <authorList>
            <person name="He C.Y."/>
            <person name="Keren R."/>
            <person name="Whittaker M."/>
            <person name="Farag I.F."/>
            <person name="Doudna J."/>
            <person name="Cate J.H.D."/>
            <person name="Banfield J.F."/>
        </authorList>
    </citation>
    <scope>NUCLEOTIDE SEQUENCE</scope>
    <source>
        <strain evidence="2">NC_groundwater_17_Pr7_B-0.1um_64_12</strain>
    </source>
</reference>
<feature type="transmembrane region" description="Helical" evidence="1">
    <location>
        <begin position="194"/>
        <end position="214"/>
    </location>
</feature>
<feature type="transmembrane region" description="Helical" evidence="1">
    <location>
        <begin position="382"/>
        <end position="400"/>
    </location>
</feature>
<feature type="transmembrane region" description="Helical" evidence="1">
    <location>
        <begin position="242"/>
        <end position="265"/>
    </location>
</feature>